<sequence>MEKMKKRSIEEPNTTNTNENKPQKSNQEEHSSKRQKTEIINNPYLAHLNKSPFNGWFAGKTTAEQARIAEEGEVNPFTNKPFGKRYYEILKNRRTLPVHAQRNEFLELVHNNQFVVFVGETGSGKTTQLR</sequence>
<gene>
    <name evidence="1" type="ORF">ACOLOM_LOCUS1890</name>
</gene>
<dbReference type="EMBL" id="CAJVPT010002288">
    <property type="protein sequence ID" value="CAG8478395.1"/>
    <property type="molecule type" value="Genomic_DNA"/>
</dbReference>
<accession>A0ACA9KK46</accession>
<reference evidence="1" key="1">
    <citation type="submission" date="2021-06" db="EMBL/GenBank/DDBJ databases">
        <authorList>
            <person name="Kallberg Y."/>
            <person name="Tangrot J."/>
            <person name="Rosling A."/>
        </authorList>
    </citation>
    <scope>NUCLEOTIDE SEQUENCE</scope>
    <source>
        <strain evidence="1">CL356</strain>
    </source>
</reference>
<name>A0ACA9KK46_9GLOM</name>
<dbReference type="Proteomes" id="UP000789525">
    <property type="component" value="Unassembled WGS sequence"/>
</dbReference>
<evidence type="ECO:0000313" key="2">
    <source>
        <dbReference type="Proteomes" id="UP000789525"/>
    </source>
</evidence>
<protein>
    <submittedName>
        <fullName evidence="1">12462_t:CDS:1</fullName>
    </submittedName>
</protein>
<keyword evidence="2" id="KW-1185">Reference proteome</keyword>
<evidence type="ECO:0000313" key="1">
    <source>
        <dbReference type="EMBL" id="CAG8478395.1"/>
    </source>
</evidence>
<proteinExistence type="predicted"/>
<comment type="caution">
    <text evidence="1">The sequence shown here is derived from an EMBL/GenBank/DDBJ whole genome shotgun (WGS) entry which is preliminary data.</text>
</comment>
<organism evidence="1 2">
    <name type="scientific">Acaulospora colombiana</name>
    <dbReference type="NCBI Taxonomy" id="27376"/>
    <lineage>
        <taxon>Eukaryota</taxon>
        <taxon>Fungi</taxon>
        <taxon>Fungi incertae sedis</taxon>
        <taxon>Mucoromycota</taxon>
        <taxon>Glomeromycotina</taxon>
        <taxon>Glomeromycetes</taxon>
        <taxon>Diversisporales</taxon>
        <taxon>Acaulosporaceae</taxon>
        <taxon>Acaulospora</taxon>
    </lineage>
</organism>